<gene>
    <name evidence="2" type="ORF">OJ253_947</name>
</gene>
<name>A0A9D5HY13_9CRYT</name>
<accession>A0A9D5HY13</accession>
<feature type="signal peptide" evidence="1">
    <location>
        <begin position="1"/>
        <end position="17"/>
    </location>
</feature>
<evidence type="ECO:0000256" key="1">
    <source>
        <dbReference type="SAM" id="SignalP"/>
    </source>
</evidence>
<feature type="chain" id="PRO_5039616916" evidence="1">
    <location>
        <begin position="18"/>
        <end position="189"/>
    </location>
</feature>
<dbReference type="EMBL" id="JAPCXC010000017">
    <property type="protein sequence ID" value="KAJ1611239.1"/>
    <property type="molecule type" value="Genomic_DNA"/>
</dbReference>
<dbReference type="Proteomes" id="UP001067231">
    <property type="component" value="Unassembled WGS sequence"/>
</dbReference>
<evidence type="ECO:0000313" key="2">
    <source>
        <dbReference type="EMBL" id="KAJ1611239.1"/>
    </source>
</evidence>
<sequence>MIFHWILLLLPISVAIAESNDSFWKMKTGLVLTSDTRTEGVQICTSMEDLQMKKLDEPDGDSDNISVLKNDLIELVVTNSAGEEVILYVTEAVYSLFYRMPALRKNPNTFYRPQETEHTDNSSNNQSLMNQTDYLENIVYIKKHNHTEPNEKLPILQSSNYSQVKFHFSTNSGAFYVIHSGNVTNAVDD</sequence>
<organism evidence="2">
    <name type="scientific">Cryptosporidium canis</name>
    <dbReference type="NCBI Taxonomy" id="195482"/>
    <lineage>
        <taxon>Eukaryota</taxon>
        <taxon>Sar</taxon>
        <taxon>Alveolata</taxon>
        <taxon>Apicomplexa</taxon>
        <taxon>Conoidasida</taxon>
        <taxon>Coccidia</taxon>
        <taxon>Eucoccidiorida</taxon>
        <taxon>Eimeriorina</taxon>
        <taxon>Cryptosporidiidae</taxon>
        <taxon>Cryptosporidium</taxon>
    </lineage>
</organism>
<dbReference type="OrthoDB" id="343179at2759"/>
<keyword evidence="1" id="KW-0732">Signal</keyword>
<proteinExistence type="predicted"/>
<dbReference type="AlphaFoldDB" id="A0A9D5HY13"/>
<comment type="caution">
    <text evidence="2">The sequence shown here is derived from an EMBL/GenBank/DDBJ whole genome shotgun (WGS) entry which is preliminary data.</text>
</comment>
<protein>
    <submittedName>
        <fullName evidence="2">Signal peptide-containing protein</fullName>
    </submittedName>
</protein>
<reference evidence="2" key="1">
    <citation type="submission" date="2022-10" db="EMBL/GenBank/DDBJ databases">
        <title>Adaptive evolution leads to modifications in subtelomeric GC content in a zoonotic Cryptosporidium species.</title>
        <authorList>
            <person name="Li J."/>
            <person name="Feng Y."/>
            <person name="Xiao L."/>
        </authorList>
    </citation>
    <scope>NUCLEOTIDE SEQUENCE</scope>
    <source>
        <strain evidence="2">33844</strain>
    </source>
</reference>